<dbReference type="Pfam" id="PF00106">
    <property type="entry name" value="adh_short"/>
    <property type="match status" value="1"/>
</dbReference>
<keyword evidence="5" id="KW-1185">Reference proteome</keyword>
<sequence>MDKPRYSLEGRVALITGASSGLGARFARLFAAAGAAVVIGARRAERIASLAAEIEAAGGRCLAVSMDVTDETSIIAAFDAAEAAFGAPDVVVANAGIAEAGRSVDLPADAMRRVVDTNFNGVWLTAREGARRMIKAGSKESRRGRIILTGSITAEMTGQGDAAYAASKAGVVHLGRQFAREWARLGINVNTVQPGYIRTEIDGEWFDSEGGAKQIASWPRRRLTDISALDDPMLFFASDASEYVTGSHITVDDGQSL</sequence>
<dbReference type="PRINTS" id="PR00081">
    <property type="entry name" value="GDHRDH"/>
</dbReference>
<dbReference type="PROSITE" id="PS00061">
    <property type="entry name" value="ADH_SHORT"/>
    <property type="match status" value="1"/>
</dbReference>
<evidence type="ECO:0000313" key="5">
    <source>
        <dbReference type="Proteomes" id="UP000583556"/>
    </source>
</evidence>
<dbReference type="EMBL" id="JABBGM010000003">
    <property type="protein sequence ID" value="NML93917.1"/>
    <property type="molecule type" value="Genomic_DNA"/>
</dbReference>
<keyword evidence="2" id="KW-0560">Oxidoreductase</keyword>
<dbReference type="Gene3D" id="3.40.50.720">
    <property type="entry name" value="NAD(P)-binding Rossmann-like Domain"/>
    <property type="match status" value="1"/>
</dbReference>
<gene>
    <name evidence="4" type="ORF">HHL27_09575</name>
</gene>
<dbReference type="PANTHER" id="PTHR43669:SF3">
    <property type="entry name" value="ALCOHOL DEHYDROGENASE, PUTATIVE (AFU_ORTHOLOGUE AFUA_3G03445)-RELATED"/>
    <property type="match status" value="1"/>
</dbReference>
<dbReference type="GO" id="GO:0016491">
    <property type="term" value="F:oxidoreductase activity"/>
    <property type="evidence" value="ECO:0007669"/>
    <property type="project" value="UniProtKB-KW"/>
</dbReference>
<dbReference type="Proteomes" id="UP000583556">
    <property type="component" value="Unassembled WGS sequence"/>
</dbReference>
<reference evidence="4 5" key="1">
    <citation type="submission" date="2020-04" db="EMBL/GenBank/DDBJ databases">
        <title>Novosphingobium sp. TW-4 isolated from soil.</title>
        <authorList>
            <person name="Dahal R.H."/>
            <person name="Chaudhary D.K."/>
        </authorList>
    </citation>
    <scope>NUCLEOTIDE SEQUENCE [LARGE SCALE GENOMIC DNA]</scope>
    <source>
        <strain evidence="4 5">TW-4</strain>
    </source>
</reference>
<dbReference type="PRINTS" id="PR00080">
    <property type="entry name" value="SDRFAMILY"/>
</dbReference>
<dbReference type="PANTHER" id="PTHR43669">
    <property type="entry name" value="5-KETO-D-GLUCONATE 5-REDUCTASE"/>
    <property type="match status" value="1"/>
</dbReference>
<evidence type="ECO:0000256" key="3">
    <source>
        <dbReference type="RuleBase" id="RU000363"/>
    </source>
</evidence>
<dbReference type="AlphaFoldDB" id="A0A7Y0BP09"/>
<organism evidence="4 5">
    <name type="scientific">Novosphingobium olei</name>
    <dbReference type="NCBI Taxonomy" id="2728851"/>
    <lineage>
        <taxon>Bacteria</taxon>
        <taxon>Pseudomonadati</taxon>
        <taxon>Pseudomonadota</taxon>
        <taxon>Alphaproteobacteria</taxon>
        <taxon>Sphingomonadales</taxon>
        <taxon>Sphingomonadaceae</taxon>
        <taxon>Novosphingobium</taxon>
    </lineage>
</organism>
<dbReference type="InterPro" id="IPR036291">
    <property type="entry name" value="NAD(P)-bd_dom_sf"/>
</dbReference>
<dbReference type="RefSeq" id="WP_169493175.1">
    <property type="nucleotide sequence ID" value="NZ_JABBGM010000003.1"/>
</dbReference>
<accession>A0A7Y0BP09</accession>
<comment type="caution">
    <text evidence="4">The sequence shown here is derived from an EMBL/GenBank/DDBJ whole genome shotgun (WGS) entry which is preliminary data.</text>
</comment>
<dbReference type="InterPro" id="IPR020904">
    <property type="entry name" value="Sc_DH/Rdtase_CS"/>
</dbReference>
<name>A0A7Y0BP09_9SPHN</name>
<dbReference type="InterPro" id="IPR002347">
    <property type="entry name" value="SDR_fam"/>
</dbReference>
<protein>
    <submittedName>
        <fullName evidence="4">SDR family oxidoreductase</fullName>
    </submittedName>
</protein>
<dbReference type="CDD" id="cd05233">
    <property type="entry name" value="SDR_c"/>
    <property type="match status" value="1"/>
</dbReference>
<dbReference type="FunFam" id="3.40.50.720:FF:000084">
    <property type="entry name" value="Short-chain dehydrogenase reductase"/>
    <property type="match status" value="1"/>
</dbReference>
<proteinExistence type="inferred from homology"/>
<dbReference type="SUPFAM" id="SSF51735">
    <property type="entry name" value="NAD(P)-binding Rossmann-fold domains"/>
    <property type="match status" value="1"/>
</dbReference>
<evidence type="ECO:0000256" key="2">
    <source>
        <dbReference type="ARBA" id="ARBA00023002"/>
    </source>
</evidence>
<evidence type="ECO:0000313" key="4">
    <source>
        <dbReference type="EMBL" id="NML93917.1"/>
    </source>
</evidence>
<evidence type="ECO:0000256" key="1">
    <source>
        <dbReference type="ARBA" id="ARBA00006484"/>
    </source>
</evidence>
<comment type="similarity">
    <text evidence="1 3">Belongs to the short-chain dehydrogenases/reductases (SDR) family.</text>
</comment>